<feature type="domain" description="M23ase beta-sheet core" evidence="2">
    <location>
        <begin position="51"/>
        <end position="119"/>
    </location>
</feature>
<evidence type="ECO:0000256" key="1">
    <source>
        <dbReference type="SAM" id="SignalP"/>
    </source>
</evidence>
<dbReference type="PANTHER" id="PTHR21666:SF270">
    <property type="entry name" value="MUREIN HYDROLASE ACTIVATOR ENVC"/>
    <property type="match status" value="1"/>
</dbReference>
<dbReference type="Gene3D" id="2.70.70.10">
    <property type="entry name" value="Glucose Permease (Domain IIA)"/>
    <property type="match status" value="1"/>
</dbReference>
<evidence type="ECO:0000259" key="2">
    <source>
        <dbReference type="Pfam" id="PF01551"/>
    </source>
</evidence>
<dbReference type="InterPro" id="IPR050570">
    <property type="entry name" value="Cell_wall_metabolism_enzyme"/>
</dbReference>
<dbReference type="PANTHER" id="PTHR21666">
    <property type="entry name" value="PEPTIDASE-RELATED"/>
    <property type="match status" value="1"/>
</dbReference>
<name>A0A937DKS1_9BACT</name>
<dbReference type="Proteomes" id="UP000642920">
    <property type="component" value="Unassembled WGS sequence"/>
</dbReference>
<accession>A0A937DKS1</accession>
<evidence type="ECO:0000313" key="3">
    <source>
        <dbReference type="EMBL" id="MBL0766339.1"/>
    </source>
</evidence>
<dbReference type="GO" id="GO:0004222">
    <property type="term" value="F:metalloendopeptidase activity"/>
    <property type="evidence" value="ECO:0007669"/>
    <property type="project" value="TreeGrafter"/>
</dbReference>
<dbReference type="Pfam" id="PF01551">
    <property type="entry name" value="Peptidase_M23"/>
    <property type="match status" value="2"/>
</dbReference>
<dbReference type="InterPro" id="IPR016047">
    <property type="entry name" value="M23ase_b-sheet_dom"/>
</dbReference>
<protein>
    <submittedName>
        <fullName evidence="3">M23 family metallopeptidase</fullName>
    </submittedName>
</protein>
<feature type="domain" description="M23ase beta-sheet core" evidence="2">
    <location>
        <begin position="139"/>
        <end position="168"/>
    </location>
</feature>
<dbReference type="AlphaFoldDB" id="A0A937DKS1"/>
<gene>
    <name evidence="3" type="ORF">JKP34_13815</name>
</gene>
<dbReference type="InterPro" id="IPR011055">
    <property type="entry name" value="Dup_hybrid_motif"/>
</dbReference>
<comment type="caution">
    <text evidence="3">The sequence shown here is derived from an EMBL/GenBank/DDBJ whole genome shotgun (WGS) entry which is preliminary data.</text>
</comment>
<proteinExistence type="predicted"/>
<dbReference type="RefSeq" id="WP_201922625.1">
    <property type="nucleotide sequence ID" value="NZ_JAERQG010000003.1"/>
</dbReference>
<evidence type="ECO:0000313" key="4">
    <source>
        <dbReference type="Proteomes" id="UP000642920"/>
    </source>
</evidence>
<dbReference type="SUPFAM" id="SSF51261">
    <property type="entry name" value="Duplicated hybrid motif"/>
    <property type="match status" value="2"/>
</dbReference>
<sequence>MRLNKFLALFILSLCIQQTVAQTVETYLFPVNPDKKNFLAGTMGELRSSHFHAGIDIKTGGQEGLPILATKSGYITRIKVSTGGYGNALYMLHPDGNTSVYAHLREFAPEIEQWVKEAQYEQKTFEIELFPEKDQFYFKQGEEIAKSGNTGGSTGPHLHFEIRDPEQKVLNPLHYGFMEVKDDIPPIVQDLAIRPRNEASRINDQYKRTNVDLIRSGFNYQAKDTIHASGEIGLELLAHDKLNGAANKNGVSIIEMKVNDSLYFLQSIDSMSFSLQRHILVHYPYDVKITQGSRYHNLYIDNGNALDYYKNVVNRGWLTIEKDSIYHVEINMYDPYENQSTLRLLIKGKEADTVLYKNTAFELDEIDYEIENGIIKFYALSDCIEKNNTELSVRLADGIVGLQPSYYLQKTAVYLWNTNKGMPESALSCGPGVEVNEKMILPGKNTSLTAENFTVDFHSYSLFDTIFVSTDYQFESTDSLEIFSLQPQIYPLKNSIDISLNPQLVYPNKDRTAVYATSGEGDFAYEGGEWQSDGTIEFRTRDLGDYTLLTDTIPPSINRINQTLYFKIDDDLSGIKTYNAYLNGEWILLKYEPKQNLVWVEWLNNEQNKKGEFELIVEDQAGNTNSIKFNL</sequence>
<dbReference type="CDD" id="cd12797">
    <property type="entry name" value="M23_peptidase"/>
    <property type="match status" value="1"/>
</dbReference>
<keyword evidence="4" id="KW-1185">Reference proteome</keyword>
<reference evidence="3" key="1">
    <citation type="submission" date="2021-01" db="EMBL/GenBank/DDBJ databases">
        <title>Marivirga sp. nov., isolated from intertidal surface sediments.</title>
        <authorList>
            <person name="Zhang M."/>
        </authorList>
    </citation>
    <scope>NUCLEOTIDE SEQUENCE</scope>
    <source>
        <strain evidence="3">SM1354</strain>
    </source>
</reference>
<feature type="signal peptide" evidence="1">
    <location>
        <begin position="1"/>
        <end position="21"/>
    </location>
</feature>
<organism evidence="3 4">
    <name type="scientific">Marivirga atlantica</name>
    <dbReference type="NCBI Taxonomy" id="1548457"/>
    <lineage>
        <taxon>Bacteria</taxon>
        <taxon>Pseudomonadati</taxon>
        <taxon>Bacteroidota</taxon>
        <taxon>Cytophagia</taxon>
        <taxon>Cytophagales</taxon>
        <taxon>Marivirgaceae</taxon>
        <taxon>Marivirga</taxon>
    </lineage>
</organism>
<dbReference type="EMBL" id="JAERQG010000003">
    <property type="protein sequence ID" value="MBL0766339.1"/>
    <property type="molecule type" value="Genomic_DNA"/>
</dbReference>
<feature type="chain" id="PRO_5036905937" evidence="1">
    <location>
        <begin position="22"/>
        <end position="631"/>
    </location>
</feature>
<keyword evidence="1" id="KW-0732">Signal</keyword>